<gene>
    <name evidence="2" type="ORF">EBB54_20220</name>
</gene>
<dbReference type="SUPFAM" id="SSF53920">
    <property type="entry name" value="Fe-only hydrogenase"/>
    <property type="match status" value="1"/>
</dbReference>
<evidence type="ECO:0000313" key="3">
    <source>
        <dbReference type="Proteomes" id="UP000274920"/>
    </source>
</evidence>
<reference evidence="2" key="1">
    <citation type="submission" date="2018-10" db="EMBL/GenBank/DDBJ databases">
        <title>Schaedlerella arabinophila gen. nov. sp. nov., isolated from the mouse intestinal tract and comparative analysis with the genome of the closely related altered Schaedler flora strain ASF502.</title>
        <authorList>
            <person name="Miyake S."/>
            <person name="Soh M."/>
            <person name="Seedorf H."/>
        </authorList>
    </citation>
    <scope>NUCLEOTIDE SEQUENCE [LARGE SCALE GENOMIC DNA]</scope>
    <source>
        <strain evidence="2">DSM 106076</strain>
    </source>
</reference>
<dbReference type="InterPro" id="IPR050340">
    <property type="entry name" value="Cytosolic_Fe-S_CAF"/>
</dbReference>
<dbReference type="Pfam" id="PF02906">
    <property type="entry name" value="Fe_hyd_lg_C"/>
    <property type="match status" value="1"/>
</dbReference>
<sequence length="410" mass="45688">MKTFDELYRDILKRKIRLDEPLPADYDPYHLDCLLHPEKYAPVLHIDECQECAYERACQNSCIFDAIRPDEEGKLTIRPDLCAGCEACIEACRDGRLTASRDVLPAMKAVREAKGPAYMMVAPAFFGQFSEKVTPGQLRTAFKALGFTGMVEVALFADILTLKEALEFDRHVQHTGDYQLTSCCCPIWISMIRRIYHELMPHVPGAVSPMVACGRMIKRIHPDAVTVFAGPCLAKKKEAREPDIADAVDYVLTFQEIQDIFQAADIRPEELADLEKEHASSAGRLYARTGGVSHAVSEMVDQLRPGREIHVRSEQANGTKACMEMIRRIKEGQTDANFFEGMGCAGGCVGGPKAILDVEEGTRHVDAYAGKAPYNTPLENPYVRKVLEELGLGTVEELLTEDELLVRDFS</sequence>
<evidence type="ECO:0000259" key="1">
    <source>
        <dbReference type="PROSITE" id="PS51379"/>
    </source>
</evidence>
<dbReference type="InterPro" id="IPR017896">
    <property type="entry name" value="4Fe4S_Fe-S-bd"/>
</dbReference>
<dbReference type="EMBL" id="RHJS01000002">
    <property type="protein sequence ID" value="RRK33411.1"/>
    <property type="molecule type" value="Genomic_DNA"/>
</dbReference>
<dbReference type="SUPFAM" id="SSF54862">
    <property type="entry name" value="4Fe-4S ferredoxins"/>
    <property type="match status" value="1"/>
</dbReference>
<keyword evidence="3" id="KW-1185">Reference proteome</keyword>
<dbReference type="InterPro" id="IPR004108">
    <property type="entry name" value="Fe_hydrogenase_lsu_C"/>
</dbReference>
<protein>
    <submittedName>
        <fullName evidence="2">Iron hydrogenase</fullName>
    </submittedName>
</protein>
<dbReference type="InterPro" id="IPR009016">
    <property type="entry name" value="Fe_hydrogenase"/>
</dbReference>
<accession>A0A426DL32</accession>
<comment type="caution">
    <text evidence="2">The sequence shown here is derived from an EMBL/GenBank/DDBJ whole genome shotgun (WGS) entry which is preliminary data.</text>
</comment>
<dbReference type="Gene3D" id="3.40.950.10">
    <property type="entry name" value="Fe-only Hydrogenase (Larger Subunit), Chain L, domain 3"/>
    <property type="match status" value="1"/>
</dbReference>
<name>A0A426DL32_9FIRM</name>
<proteinExistence type="predicted"/>
<dbReference type="AlphaFoldDB" id="A0A426DL32"/>
<dbReference type="PROSITE" id="PS51379">
    <property type="entry name" value="4FE4S_FER_2"/>
    <property type="match status" value="2"/>
</dbReference>
<evidence type="ECO:0000313" key="2">
    <source>
        <dbReference type="EMBL" id="RRK33411.1"/>
    </source>
</evidence>
<feature type="domain" description="4Fe-4S ferredoxin-type" evidence="1">
    <location>
        <begin position="40"/>
        <end position="72"/>
    </location>
</feature>
<dbReference type="PANTHER" id="PTHR11615">
    <property type="entry name" value="NITRATE, FORMATE, IRON DEHYDROGENASE"/>
    <property type="match status" value="1"/>
</dbReference>
<dbReference type="Gene3D" id="3.30.70.20">
    <property type="match status" value="1"/>
</dbReference>
<organism evidence="2 3">
    <name type="scientific">Schaedlerella arabinosiphila</name>
    <dbReference type="NCBI Taxonomy" id="2044587"/>
    <lineage>
        <taxon>Bacteria</taxon>
        <taxon>Bacillati</taxon>
        <taxon>Bacillota</taxon>
        <taxon>Clostridia</taxon>
        <taxon>Lachnospirales</taxon>
        <taxon>Lachnospiraceae</taxon>
        <taxon>Schaedlerella</taxon>
    </lineage>
</organism>
<dbReference type="RefSeq" id="WP_125128674.1">
    <property type="nucleotide sequence ID" value="NZ_RHJS01000002.1"/>
</dbReference>
<feature type="domain" description="4Fe-4S ferredoxin-type" evidence="1">
    <location>
        <begin position="73"/>
        <end position="102"/>
    </location>
</feature>
<dbReference type="Proteomes" id="UP000274920">
    <property type="component" value="Unassembled WGS sequence"/>
</dbReference>